<accession>A0A0C4DKH7</accession>
<evidence type="ECO:0000313" key="4">
    <source>
        <dbReference type="EnsemblFungi" id="MAPG_00250T0"/>
    </source>
</evidence>
<reference evidence="4" key="5">
    <citation type="submission" date="2015-06" db="UniProtKB">
        <authorList>
            <consortium name="EnsemblFungi"/>
        </authorList>
    </citation>
    <scope>IDENTIFICATION</scope>
    <source>
        <strain evidence="4">ATCC 64411</strain>
    </source>
</reference>
<evidence type="ECO:0000313" key="3">
    <source>
        <dbReference type="EMBL" id="KLU81155.1"/>
    </source>
</evidence>
<dbReference type="SUPFAM" id="SSF56112">
    <property type="entry name" value="Protein kinase-like (PK-like)"/>
    <property type="match status" value="1"/>
</dbReference>
<reference evidence="3" key="3">
    <citation type="submission" date="2011-03" db="EMBL/GenBank/DDBJ databases">
        <title>Annotation of Magnaporthe poae ATCC 64411.</title>
        <authorList>
            <person name="Ma L.-J."/>
            <person name="Dead R."/>
            <person name="Young S.K."/>
            <person name="Zeng Q."/>
            <person name="Gargeya S."/>
            <person name="Fitzgerald M."/>
            <person name="Haas B."/>
            <person name="Abouelleil A."/>
            <person name="Alvarado L."/>
            <person name="Arachchi H.M."/>
            <person name="Berlin A."/>
            <person name="Brown A."/>
            <person name="Chapman S.B."/>
            <person name="Chen Z."/>
            <person name="Dunbar C."/>
            <person name="Freedman E."/>
            <person name="Gearin G."/>
            <person name="Gellesch M."/>
            <person name="Goldberg J."/>
            <person name="Griggs A."/>
            <person name="Gujja S."/>
            <person name="Heiman D."/>
            <person name="Howarth C."/>
            <person name="Larson L."/>
            <person name="Lui A."/>
            <person name="MacDonald P.J.P."/>
            <person name="Mehta T."/>
            <person name="Montmayeur A."/>
            <person name="Murphy C."/>
            <person name="Neiman D."/>
            <person name="Pearson M."/>
            <person name="Priest M."/>
            <person name="Roberts A."/>
            <person name="Saif S."/>
            <person name="Shea T."/>
            <person name="Shenoy N."/>
            <person name="Sisk P."/>
            <person name="Stolte C."/>
            <person name="Sykes S."/>
            <person name="Yandava C."/>
            <person name="Wortman J."/>
            <person name="Nusbaum C."/>
            <person name="Birren B."/>
        </authorList>
    </citation>
    <scope>NUCLEOTIDE SEQUENCE</scope>
    <source>
        <strain evidence="3">ATCC 64411</strain>
    </source>
</reference>
<dbReference type="AlphaFoldDB" id="A0A0C4DKH7"/>
<dbReference type="OMA" id="AYIWMQD"/>
<organism evidence="4 5">
    <name type="scientific">Magnaporthiopsis poae (strain ATCC 64411 / 73-15)</name>
    <name type="common">Kentucky bluegrass fungus</name>
    <name type="synonym">Magnaporthe poae</name>
    <dbReference type="NCBI Taxonomy" id="644358"/>
    <lineage>
        <taxon>Eukaryota</taxon>
        <taxon>Fungi</taxon>
        <taxon>Dikarya</taxon>
        <taxon>Ascomycota</taxon>
        <taxon>Pezizomycotina</taxon>
        <taxon>Sordariomycetes</taxon>
        <taxon>Sordariomycetidae</taxon>
        <taxon>Magnaporthales</taxon>
        <taxon>Magnaporthaceae</taxon>
        <taxon>Magnaporthiopsis</taxon>
    </lineage>
</organism>
<feature type="domain" description="Aminoglycoside phosphotransferase" evidence="2">
    <location>
        <begin position="234"/>
        <end position="430"/>
    </location>
</feature>
<keyword evidence="1" id="KW-1133">Transmembrane helix</keyword>
<evidence type="ECO:0000256" key="1">
    <source>
        <dbReference type="SAM" id="Phobius"/>
    </source>
</evidence>
<dbReference type="EMBL" id="GL876966">
    <property type="protein sequence ID" value="KLU81155.1"/>
    <property type="molecule type" value="Genomic_DNA"/>
</dbReference>
<reference evidence="5" key="1">
    <citation type="submission" date="2010-05" db="EMBL/GenBank/DDBJ databases">
        <title>The genome sequence of Magnaporthe poae strain ATCC 64411.</title>
        <authorList>
            <person name="Ma L.-J."/>
            <person name="Dead R."/>
            <person name="Young S."/>
            <person name="Zeng Q."/>
            <person name="Koehrsen M."/>
            <person name="Alvarado L."/>
            <person name="Berlin A."/>
            <person name="Chapman S.B."/>
            <person name="Chen Z."/>
            <person name="Freedman E."/>
            <person name="Gellesch M."/>
            <person name="Goldberg J."/>
            <person name="Griggs A."/>
            <person name="Gujja S."/>
            <person name="Heilman E.R."/>
            <person name="Heiman D."/>
            <person name="Hepburn T."/>
            <person name="Howarth C."/>
            <person name="Jen D."/>
            <person name="Larson L."/>
            <person name="Mehta T."/>
            <person name="Neiman D."/>
            <person name="Pearson M."/>
            <person name="Roberts A."/>
            <person name="Saif S."/>
            <person name="Shea T."/>
            <person name="Shenoy N."/>
            <person name="Sisk P."/>
            <person name="Stolte C."/>
            <person name="Sykes S."/>
            <person name="Walk T."/>
            <person name="White J."/>
            <person name="Yandava C."/>
            <person name="Haas B."/>
            <person name="Nusbaum C."/>
            <person name="Birren B."/>
        </authorList>
    </citation>
    <scope>NUCLEOTIDE SEQUENCE [LARGE SCALE GENOMIC DNA]</scope>
    <source>
        <strain evidence="5">ATCC 64411 / 73-15</strain>
    </source>
</reference>
<gene>
    <name evidence="3" type="ORF">MAPG_00250</name>
</gene>
<reference evidence="4" key="4">
    <citation type="journal article" date="2015" name="G3 (Bethesda)">
        <title>Genome sequences of three phytopathogenic species of the Magnaporthaceae family of fungi.</title>
        <authorList>
            <person name="Okagaki L.H."/>
            <person name="Nunes C.C."/>
            <person name="Sailsbery J."/>
            <person name="Clay B."/>
            <person name="Brown D."/>
            <person name="John T."/>
            <person name="Oh Y."/>
            <person name="Young N."/>
            <person name="Fitzgerald M."/>
            <person name="Haas B.J."/>
            <person name="Zeng Q."/>
            <person name="Young S."/>
            <person name="Adiconis X."/>
            <person name="Fan L."/>
            <person name="Levin J.Z."/>
            <person name="Mitchell T.K."/>
            <person name="Okubara P.A."/>
            <person name="Farman M.L."/>
            <person name="Kohn L.M."/>
            <person name="Birren B."/>
            <person name="Ma L.-J."/>
            <person name="Dean R.A."/>
        </authorList>
    </citation>
    <scope>NUCLEOTIDE SEQUENCE</scope>
    <source>
        <strain evidence="4">ATCC 64411 / 73-15</strain>
    </source>
</reference>
<keyword evidence="5" id="KW-1185">Reference proteome</keyword>
<reference evidence="3" key="2">
    <citation type="submission" date="2010-05" db="EMBL/GenBank/DDBJ databases">
        <title>The Genome Sequence of Magnaporthe poae strain ATCC 64411.</title>
        <authorList>
            <consortium name="The Broad Institute Genome Sequencing Platform"/>
            <consortium name="Broad Institute Genome Sequencing Center for Infectious Disease"/>
            <person name="Ma L.-J."/>
            <person name="Dead R."/>
            <person name="Young S."/>
            <person name="Zeng Q."/>
            <person name="Koehrsen M."/>
            <person name="Alvarado L."/>
            <person name="Berlin A."/>
            <person name="Chapman S.B."/>
            <person name="Chen Z."/>
            <person name="Freedman E."/>
            <person name="Gellesch M."/>
            <person name="Goldberg J."/>
            <person name="Griggs A."/>
            <person name="Gujja S."/>
            <person name="Heilman E.R."/>
            <person name="Heiman D."/>
            <person name="Hepburn T."/>
            <person name="Howarth C."/>
            <person name="Jen D."/>
            <person name="Larson L."/>
            <person name="Mehta T."/>
            <person name="Neiman D."/>
            <person name="Pearson M."/>
            <person name="Roberts A."/>
            <person name="Saif S."/>
            <person name="Shea T."/>
            <person name="Shenoy N."/>
            <person name="Sisk P."/>
            <person name="Stolte C."/>
            <person name="Sykes S."/>
            <person name="Walk T."/>
            <person name="White J."/>
            <person name="Yandava C."/>
            <person name="Haas B."/>
            <person name="Nusbaum C."/>
            <person name="Birren B."/>
        </authorList>
    </citation>
    <scope>NUCLEOTIDE SEQUENCE</scope>
    <source>
        <strain evidence="3">ATCC 64411</strain>
    </source>
</reference>
<dbReference type="EMBL" id="ADBL01000057">
    <property type="status" value="NOT_ANNOTATED_CDS"/>
    <property type="molecule type" value="Genomic_DNA"/>
</dbReference>
<dbReference type="InterPro" id="IPR051678">
    <property type="entry name" value="AGP_Transferase"/>
</dbReference>
<dbReference type="STRING" id="644358.A0A0C4DKH7"/>
<name>A0A0C4DKH7_MAGP6</name>
<evidence type="ECO:0000313" key="5">
    <source>
        <dbReference type="Proteomes" id="UP000011715"/>
    </source>
</evidence>
<dbReference type="eggNOG" id="ENOG502SII6">
    <property type="taxonomic scope" value="Eukaryota"/>
</dbReference>
<feature type="transmembrane region" description="Helical" evidence="1">
    <location>
        <begin position="465"/>
        <end position="485"/>
    </location>
</feature>
<proteinExistence type="predicted"/>
<dbReference type="OrthoDB" id="3645574at2759"/>
<dbReference type="Proteomes" id="UP000011715">
    <property type="component" value="Unassembled WGS sequence"/>
</dbReference>
<evidence type="ECO:0000259" key="2">
    <source>
        <dbReference type="Pfam" id="PF01636"/>
    </source>
</evidence>
<keyword evidence="1" id="KW-0812">Transmembrane</keyword>
<dbReference type="InterPro" id="IPR002575">
    <property type="entry name" value="Aminoglycoside_PTrfase"/>
</dbReference>
<sequence length="544" mass="62411">MPPPMPPIEMPPVGVRTELGLLGRTYEKPATYDSALERNENILIKVAWVAECKALYERLWGERHAIDAITRHHVGGRAADAQRGCTVETVDKWLRGGFNVCIPVRLGSADGLDQKSLLFRCPLPYKLGEAHYPGTVDEKLGCEVGAYIWMQDNCPEVRIPHLYGFGFSDGRQFTHVSHCPWYVRAILSFKRIACRLLGRPIPSLYVSRNSGITFSSTHLLLERITPETGQMLAITWDEKHFADPARRRRLFGGMARIMLSLARIPQPRIGSFQFHDDGTISLTNRPYTDVLAQMESHGAPRVLQSGSTYTCTEPYVSDMLTFHDRGFLHDPNATYCEMDCQINLAVKATLRTLAHHYIRRESRDGPFILQHTDLRFGNIFVDDDWNVTCLIDLEWICALPVEELAVPYWLSNRAVDELVDERLDAFENLRREFMLAFEHEEQQTAAQHSLKLSRIMHETWRSGAIWFWLALSCVNGAKPLIYRYIVPMFTKKPMRFREALHEFWCRGSDRVIEAKLADYKTYEAQLRKVYNVTEATEEPMPTAS</sequence>
<dbReference type="PANTHER" id="PTHR21310:SF37">
    <property type="entry name" value="AMINOGLYCOSIDE PHOSPHOTRANSFERASE DOMAIN-CONTAINING PROTEIN"/>
    <property type="match status" value="1"/>
</dbReference>
<dbReference type="VEuPathDB" id="FungiDB:MAPG_00250"/>
<dbReference type="Pfam" id="PF01636">
    <property type="entry name" value="APH"/>
    <property type="match status" value="1"/>
</dbReference>
<dbReference type="EnsemblFungi" id="MAPG_00250T0">
    <property type="protein sequence ID" value="MAPG_00250T0"/>
    <property type="gene ID" value="MAPG_00250"/>
</dbReference>
<protein>
    <recommendedName>
        <fullName evidence="2">Aminoglycoside phosphotransferase domain-containing protein</fullName>
    </recommendedName>
</protein>
<keyword evidence="1" id="KW-0472">Membrane</keyword>
<dbReference type="PANTHER" id="PTHR21310">
    <property type="entry name" value="AMINOGLYCOSIDE PHOSPHOTRANSFERASE-RELATED-RELATED"/>
    <property type="match status" value="1"/>
</dbReference>
<dbReference type="InterPro" id="IPR011009">
    <property type="entry name" value="Kinase-like_dom_sf"/>
</dbReference>